<dbReference type="Pfam" id="PF11145">
    <property type="entry name" value="DUF2921"/>
    <property type="match status" value="1"/>
</dbReference>
<accession>A0A2P5CZB2</accession>
<protein>
    <recommendedName>
        <fullName evidence="4">RING-type E3 ubiquitin transferase</fullName>
        <ecNumber evidence="4">2.3.2.27</ecNumber>
    </recommendedName>
</protein>
<evidence type="ECO:0000256" key="2">
    <source>
        <dbReference type="ARBA" id="ARBA00004127"/>
    </source>
</evidence>
<dbReference type="OrthoDB" id="618601at2759"/>
<evidence type="ECO:0000256" key="4">
    <source>
        <dbReference type="ARBA" id="ARBA00012483"/>
    </source>
</evidence>
<keyword evidence="5" id="KW-0808">Transferase</keyword>
<keyword evidence="14" id="KW-1185">Reference proteome</keyword>
<feature type="domain" description="DUF2921" evidence="12">
    <location>
        <begin position="1"/>
        <end position="66"/>
    </location>
</feature>
<gene>
    <name evidence="13" type="ORF">PanWU01x14_110440</name>
</gene>
<dbReference type="PANTHER" id="PTHR33389:SF4">
    <property type="entry name" value="PII, URIDYLYLTRANSFERASE (DUF2921)"/>
    <property type="match status" value="1"/>
</dbReference>
<keyword evidence="7" id="KW-0833">Ubl conjugation pathway</keyword>
<evidence type="ECO:0000256" key="7">
    <source>
        <dbReference type="ARBA" id="ARBA00022786"/>
    </source>
</evidence>
<feature type="transmembrane region" description="Helical" evidence="10">
    <location>
        <begin position="274"/>
        <end position="296"/>
    </location>
</feature>
<evidence type="ECO:0000256" key="3">
    <source>
        <dbReference type="ARBA" id="ARBA00004906"/>
    </source>
</evidence>
<comment type="subcellular location">
    <subcellularLocation>
        <location evidence="2">Endomembrane system</location>
        <topology evidence="2">Multi-pass membrane protein</topology>
    </subcellularLocation>
</comment>
<dbReference type="GO" id="GO:0012505">
    <property type="term" value="C:endomembrane system"/>
    <property type="evidence" value="ECO:0007669"/>
    <property type="project" value="UniProtKB-SubCell"/>
</dbReference>
<comment type="catalytic activity">
    <reaction evidence="1">
        <text>S-ubiquitinyl-[E2 ubiquitin-conjugating enzyme]-L-cysteine + [acceptor protein]-L-lysine = [E2 ubiquitin-conjugating enzyme]-L-cysteine + N(6)-ubiquitinyl-[acceptor protein]-L-lysine.</text>
        <dbReference type="EC" id="2.3.2.27"/>
    </reaction>
</comment>
<sequence>MYLVGCRDVRASWEILHDSLEAGLDCLIEVIVSYPPTTGRWLVDTNAKISIASQRTDDDPLYFTPVKLQTFPITYKKQREDILSRRVIEGILWILTLSFEIACISRQLNQAEYRLCSLHVPHHAWRPSDGYSISLVTGAEALFKKAGSESYESLYDLENNRWFHILDYIAKLFVIASLLLILRLCETVWQSRMRLLTRAPLEPHRVLTDKKVFLGTLAIYLLGYGHFLIIHSMRSSQSSIWKGSYTFVRENFSVLSEWEAELEEYVGLVRDLFLLPQFGDIAILVTAMVLADLVYVQQKFSCAKLSRSLTLEVAGFSHRHQECTRGCLRVPGRLNPSLLLVSRSNSSNEKRA</sequence>
<keyword evidence="9 10" id="KW-0472">Membrane</keyword>
<dbReference type="InterPro" id="IPR057425">
    <property type="entry name" value="DUF2921_N"/>
</dbReference>
<evidence type="ECO:0000259" key="12">
    <source>
        <dbReference type="Pfam" id="PF25333"/>
    </source>
</evidence>
<evidence type="ECO:0000256" key="10">
    <source>
        <dbReference type="SAM" id="Phobius"/>
    </source>
</evidence>
<dbReference type="AlphaFoldDB" id="A0A2P5CZB2"/>
<feature type="domain" description="SWEET-like" evidence="11">
    <location>
        <begin position="78"/>
        <end position="277"/>
    </location>
</feature>
<dbReference type="STRING" id="3476.A0A2P5CZB2"/>
<keyword evidence="6 10" id="KW-0812">Transmembrane</keyword>
<name>A0A2P5CZB2_PARAD</name>
<feature type="transmembrane region" description="Helical" evidence="10">
    <location>
        <begin position="212"/>
        <end position="233"/>
    </location>
</feature>
<dbReference type="Proteomes" id="UP000237105">
    <property type="component" value="Unassembled WGS sequence"/>
</dbReference>
<dbReference type="EMBL" id="JXTB01000080">
    <property type="protein sequence ID" value="PON66389.1"/>
    <property type="molecule type" value="Genomic_DNA"/>
</dbReference>
<evidence type="ECO:0000256" key="5">
    <source>
        <dbReference type="ARBA" id="ARBA00022679"/>
    </source>
</evidence>
<evidence type="ECO:0000256" key="8">
    <source>
        <dbReference type="ARBA" id="ARBA00022989"/>
    </source>
</evidence>
<evidence type="ECO:0000313" key="13">
    <source>
        <dbReference type="EMBL" id="PON66389.1"/>
    </source>
</evidence>
<evidence type="ECO:0000256" key="1">
    <source>
        <dbReference type="ARBA" id="ARBA00000900"/>
    </source>
</evidence>
<dbReference type="EC" id="2.3.2.27" evidence="4"/>
<dbReference type="PANTHER" id="PTHR33389">
    <property type="entry name" value="FAMILY PROTEIN, PUTATIVE (DUF2921)-RELATED"/>
    <property type="match status" value="1"/>
</dbReference>
<evidence type="ECO:0000259" key="11">
    <source>
        <dbReference type="Pfam" id="PF11145"/>
    </source>
</evidence>
<proteinExistence type="predicted"/>
<reference evidence="14" key="1">
    <citation type="submission" date="2016-06" db="EMBL/GenBank/DDBJ databases">
        <title>Parallel loss of symbiosis genes in relatives of nitrogen-fixing non-legume Parasponia.</title>
        <authorList>
            <person name="Van Velzen R."/>
            <person name="Holmer R."/>
            <person name="Bu F."/>
            <person name="Rutten L."/>
            <person name="Van Zeijl A."/>
            <person name="Liu W."/>
            <person name="Santuari L."/>
            <person name="Cao Q."/>
            <person name="Sharma T."/>
            <person name="Shen D."/>
            <person name="Roswanjaya Y."/>
            <person name="Wardhani T."/>
            <person name="Kalhor M.S."/>
            <person name="Jansen J."/>
            <person name="Van den Hoogen J."/>
            <person name="Gungor B."/>
            <person name="Hartog M."/>
            <person name="Hontelez J."/>
            <person name="Verver J."/>
            <person name="Yang W.-C."/>
            <person name="Schijlen E."/>
            <person name="Repin R."/>
            <person name="Schilthuizen M."/>
            <person name="Schranz E."/>
            <person name="Heidstra R."/>
            <person name="Miyata K."/>
            <person name="Fedorova E."/>
            <person name="Kohlen W."/>
            <person name="Bisseling T."/>
            <person name="Smit S."/>
            <person name="Geurts R."/>
        </authorList>
    </citation>
    <scope>NUCLEOTIDE SEQUENCE [LARGE SCALE GENOMIC DNA]</scope>
    <source>
        <strain evidence="14">cv. WU1-14</strain>
    </source>
</reference>
<feature type="transmembrane region" description="Helical" evidence="10">
    <location>
        <begin position="162"/>
        <end position="185"/>
    </location>
</feature>
<dbReference type="InterPro" id="IPR021319">
    <property type="entry name" value="DUF2921"/>
</dbReference>
<comment type="caution">
    <text evidence="13">The sequence shown here is derived from an EMBL/GenBank/DDBJ whole genome shotgun (WGS) entry which is preliminary data.</text>
</comment>
<dbReference type="Pfam" id="PF25333">
    <property type="entry name" value="DUF2921_N"/>
    <property type="match status" value="1"/>
</dbReference>
<evidence type="ECO:0000256" key="6">
    <source>
        <dbReference type="ARBA" id="ARBA00022692"/>
    </source>
</evidence>
<keyword evidence="8 10" id="KW-1133">Transmembrane helix</keyword>
<dbReference type="GO" id="GO:0061630">
    <property type="term" value="F:ubiquitin protein ligase activity"/>
    <property type="evidence" value="ECO:0007669"/>
    <property type="project" value="UniProtKB-EC"/>
</dbReference>
<evidence type="ECO:0000313" key="14">
    <source>
        <dbReference type="Proteomes" id="UP000237105"/>
    </source>
</evidence>
<organism evidence="13 14">
    <name type="scientific">Parasponia andersonii</name>
    <name type="common">Sponia andersonii</name>
    <dbReference type="NCBI Taxonomy" id="3476"/>
    <lineage>
        <taxon>Eukaryota</taxon>
        <taxon>Viridiplantae</taxon>
        <taxon>Streptophyta</taxon>
        <taxon>Embryophyta</taxon>
        <taxon>Tracheophyta</taxon>
        <taxon>Spermatophyta</taxon>
        <taxon>Magnoliopsida</taxon>
        <taxon>eudicotyledons</taxon>
        <taxon>Gunneridae</taxon>
        <taxon>Pentapetalae</taxon>
        <taxon>rosids</taxon>
        <taxon>fabids</taxon>
        <taxon>Rosales</taxon>
        <taxon>Cannabaceae</taxon>
        <taxon>Parasponia</taxon>
    </lineage>
</organism>
<comment type="pathway">
    <text evidence="3">Protein modification; protein ubiquitination.</text>
</comment>
<evidence type="ECO:0000256" key="9">
    <source>
        <dbReference type="ARBA" id="ARBA00023136"/>
    </source>
</evidence>